<accession>A0AAJ1EPL4</accession>
<dbReference type="EMBL" id="JAJBNC010000004">
    <property type="protein sequence ID" value="MCB5492726.1"/>
    <property type="molecule type" value="Genomic_DNA"/>
</dbReference>
<name>A0AAJ1EPL4_MEDGN</name>
<feature type="domain" description="Reverse transcriptase" evidence="1">
    <location>
        <begin position="38"/>
        <end position="291"/>
    </location>
</feature>
<evidence type="ECO:0000313" key="3">
    <source>
        <dbReference type="Proteomes" id="UP001297422"/>
    </source>
</evidence>
<dbReference type="InterPro" id="IPR043502">
    <property type="entry name" value="DNA/RNA_pol_sf"/>
</dbReference>
<comment type="caution">
    <text evidence="2">The sequence shown here is derived from an EMBL/GenBank/DDBJ whole genome shotgun (WGS) entry which is preliminary data.</text>
</comment>
<reference evidence="2" key="1">
    <citation type="submission" date="2021-10" db="EMBL/GenBank/DDBJ databases">
        <title>Collection of gut derived symbiotic bacterial strains cultured from healthy donors.</title>
        <authorList>
            <person name="Lin H."/>
            <person name="Littmann E."/>
            <person name="Claire K."/>
            <person name="Pamer E."/>
        </authorList>
    </citation>
    <scope>NUCLEOTIDE SEQUENCE</scope>
    <source>
        <strain evidence="2">MSK.23.4</strain>
    </source>
</reference>
<evidence type="ECO:0000313" key="2">
    <source>
        <dbReference type="EMBL" id="MCB5492726.1"/>
    </source>
</evidence>
<dbReference type="InterPro" id="IPR000477">
    <property type="entry name" value="RT_dom"/>
</dbReference>
<dbReference type="SUPFAM" id="SSF56672">
    <property type="entry name" value="DNA/RNA polymerases"/>
    <property type="match status" value="1"/>
</dbReference>
<proteinExistence type="predicted"/>
<evidence type="ECO:0000259" key="1">
    <source>
        <dbReference type="PROSITE" id="PS50878"/>
    </source>
</evidence>
<gene>
    <name evidence="2" type="ORF">LIQ10_03075</name>
</gene>
<dbReference type="RefSeq" id="WP_226973313.1">
    <property type="nucleotide sequence ID" value="NZ_JAAIMT010000003.1"/>
</dbReference>
<dbReference type="PANTHER" id="PTHR34047:SF8">
    <property type="entry name" value="PROTEIN YKFC"/>
    <property type="match status" value="1"/>
</dbReference>
<dbReference type="InterPro" id="IPR051083">
    <property type="entry name" value="GrpII_Intron_Splice-Mob/Def"/>
</dbReference>
<dbReference type="Proteomes" id="UP001297422">
    <property type="component" value="Unassembled WGS sequence"/>
</dbReference>
<dbReference type="PROSITE" id="PS50878">
    <property type="entry name" value="RT_POL"/>
    <property type="match status" value="1"/>
</dbReference>
<sequence>MSIKNIYSEICSFDTLLRAERNVRNGKRYGRKELSFWANLEENIYRISESIKSLDFPPDCYTSFYVYEPKLRKIVSADYTTKIIQRAAYDVINPLVCKGFISDTYACIKGRGQLNAMKRLASWVDYVHESGDTWYYLKMDIEKFFYRIDHEILMKIIRKKISDKKALRLMEHYICEASSPFGLPLGVTNPMDIPEEDMLWDVGITIGGGLSHMYGNMYLDPADQLAKRELGIQKYIRLMDDSVILHRDKEKLHQYKKEFSDFFGDVLHLRLNGKTAIRPINQGMEFVGYRIWPHKVRLRKSTSLRMKRRLKRVQDDYRDYRLSFEKANDTVMSYAALMKHCDCEALKKKIFDNFVLTHNPKEVITKNGR</sequence>
<dbReference type="AlphaFoldDB" id="A0AAJ1EPL4"/>
<organism evidence="2 3">
    <name type="scientific">Mediterraneibacter gnavus</name>
    <name type="common">Ruminococcus gnavus</name>
    <dbReference type="NCBI Taxonomy" id="33038"/>
    <lineage>
        <taxon>Bacteria</taxon>
        <taxon>Bacillati</taxon>
        <taxon>Bacillota</taxon>
        <taxon>Clostridia</taxon>
        <taxon>Lachnospirales</taxon>
        <taxon>Lachnospiraceae</taxon>
        <taxon>Mediterraneibacter</taxon>
    </lineage>
</organism>
<dbReference type="Pfam" id="PF00078">
    <property type="entry name" value="RVT_1"/>
    <property type="match status" value="1"/>
</dbReference>
<protein>
    <recommendedName>
        <fullName evidence="1">Reverse transcriptase domain-containing protein</fullName>
    </recommendedName>
</protein>
<dbReference type="PANTHER" id="PTHR34047">
    <property type="entry name" value="NUCLEAR INTRON MATURASE 1, MITOCHONDRIAL-RELATED"/>
    <property type="match status" value="1"/>
</dbReference>